<dbReference type="AlphaFoldDB" id="A0A517MQ86"/>
<dbReference type="GO" id="GO:0003677">
    <property type="term" value="F:DNA binding"/>
    <property type="evidence" value="ECO:0007669"/>
    <property type="project" value="InterPro"/>
</dbReference>
<dbReference type="RefSeq" id="WP_145057112.1">
    <property type="nucleotide sequence ID" value="NZ_CP036263.1"/>
</dbReference>
<proteinExistence type="predicted"/>
<sequence length="128" mass="14431">MIDLGKQEIEQLVRTTLALLRTAIADLVCEVVNDNRTRSEASTPTSEAILGENDCRLFSGKQVANLFGISPRHVHNLTRNGGLPFVRIGKSVRYRQSEIARWLVKNEQRTSLQQPTQHGPAKSQLRKR</sequence>
<dbReference type="OrthoDB" id="289890at2"/>
<reference evidence="3 4" key="1">
    <citation type="submission" date="2019-02" db="EMBL/GenBank/DDBJ databases">
        <title>Deep-cultivation of Planctomycetes and their phenomic and genomic characterization uncovers novel biology.</title>
        <authorList>
            <person name="Wiegand S."/>
            <person name="Jogler M."/>
            <person name="Boedeker C."/>
            <person name="Pinto D."/>
            <person name="Vollmers J."/>
            <person name="Rivas-Marin E."/>
            <person name="Kohn T."/>
            <person name="Peeters S.H."/>
            <person name="Heuer A."/>
            <person name="Rast P."/>
            <person name="Oberbeckmann S."/>
            <person name="Bunk B."/>
            <person name="Jeske O."/>
            <person name="Meyerdierks A."/>
            <person name="Storesund J.E."/>
            <person name="Kallscheuer N."/>
            <person name="Luecker S."/>
            <person name="Lage O.M."/>
            <person name="Pohl T."/>
            <person name="Merkel B.J."/>
            <person name="Hornburger P."/>
            <person name="Mueller R.-W."/>
            <person name="Bruemmer F."/>
            <person name="Labrenz M."/>
            <person name="Spormann A.M."/>
            <person name="Op den Camp H."/>
            <person name="Overmann J."/>
            <person name="Amann R."/>
            <person name="Jetten M.S.M."/>
            <person name="Mascher T."/>
            <person name="Medema M.H."/>
            <person name="Devos D.P."/>
            <person name="Kaster A.-K."/>
            <person name="Ovreas L."/>
            <person name="Rohde M."/>
            <person name="Galperin M.Y."/>
            <person name="Jogler C."/>
        </authorList>
    </citation>
    <scope>NUCLEOTIDE SEQUENCE [LARGE SCALE GENOMIC DNA]</scope>
    <source>
        <strain evidence="3 4">HG15A2</strain>
    </source>
</reference>
<dbReference type="InterPro" id="IPR009061">
    <property type="entry name" value="DNA-bd_dom_put_sf"/>
</dbReference>
<dbReference type="InterPro" id="IPR036388">
    <property type="entry name" value="WH-like_DNA-bd_sf"/>
</dbReference>
<dbReference type="Proteomes" id="UP000319852">
    <property type="component" value="Chromosome"/>
</dbReference>
<dbReference type="Pfam" id="PF12728">
    <property type="entry name" value="HTH_17"/>
    <property type="match status" value="1"/>
</dbReference>
<dbReference type="SUPFAM" id="SSF46955">
    <property type="entry name" value="Putative DNA-binding domain"/>
    <property type="match status" value="1"/>
</dbReference>
<accession>A0A517MQ86</accession>
<evidence type="ECO:0000313" key="3">
    <source>
        <dbReference type="EMBL" id="QDS97040.1"/>
    </source>
</evidence>
<name>A0A517MQ86_9BACT</name>
<feature type="region of interest" description="Disordered" evidence="1">
    <location>
        <begin position="106"/>
        <end position="128"/>
    </location>
</feature>
<organism evidence="3 4">
    <name type="scientific">Adhaeretor mobilis</name>
    <dbReference type="NCBI Taxonomy" id="1930276"/>
    <lineage>
        <taxon>Bacteria</taxon>
        <taxon>Pseudomonadati</taxon>
        <taxon>Planctomycetota</taxon>
        <taxon>Planctomycetia</taxon>
        <taxon>Pirellulales</taxon>
        <taxon>Lacipirellulaceae</taxon>
        <taxon>Adhaeretor</taxon>
    </lineage>
</organism>
<dbReference type="KEGG" id="amob:HG15A2_02990"/>
<evidence type="ECO:0000313" key="4">
    <source>
        <dbReference type="Proteomes" id="UP000319852"/>
    </source>
</evidence>
<dbReference type="InterPro" id="IPR041657">
    <property type="entry name" value="HTH_17"/>
</dbReference>
<dbReference type="NCBIfam" id="TIGR01764">
    <property type="entry name" value="excise"/>
    <property type="match status" value="1"/>
</dbReference>
<dbReference type="EMBL" id="CP036263">
    <property type="protein sequence ID" value="QDS97040.1"/>
    <property type="molecule type" value="Genomic_DNA"/>
</dbReference>
<dbReference type="Gene3D" id="1.10.10.10">
    <property type="entry name" value="Winged helix-like DNA-binding domain superfamily/Winged helix DNA-binding domain"/>
    <property type="match status" value="1"/>
</dbReference>
<keyword evidence="4" id="KW-1185">Reference proteome</keyword>
<evidence type="ECO:0000256" key="1">
    <source>
        <dbReference type="SAM" id="MobiDB-lite"/>
    </source>
</evidence>
<evidence type="ECO:0000259" key="2">
    <source>
        <dbReference type="Pfam" id="PF12728"/>
    </source>
</evidence>
<protein>
    <submittedName>
        <fullName evidence="3">Helix-turn-helix domain protein</fullName>
    </submittedName>
</protein>
<gene>
    <name evidence="3" type="ORF">HG15A2_02990</name>
</gene>
<dbReference type="InterPro" id="IPR010093">
    <property type="entry name" value="SinI_DNA-bd"/>
</dbReference>
<feature type="domain" description="Helix-turn-helix" evidence="2">
    <location>
        <begin position="58"/>
        <end position="103"/>
    </location>
</feature>